<keyword evidence="4" id="KW-1185">Reference proteome</keyword>
<dbReference type="EMBL" id="CAJNOC010008771">
    <property type="protein sequence ID" value="CAF1120506.1"/>
    <property type="molecule type" value="Genomic_DNA"/>
</dbReference>
<evidence type="ECO:0000313" key="3">
    <source>
        <dbReference type="EMBL" id="CAF1120506.1"/>
    </source>
</evidence>
<feature type="domain" description="C2H2-type" evidence="2">
    <location>
        <begin position="2"/>
        <end position="27"/>
    </location>
</feature>
<reference evidence="3" key="1">
    <citation type="submission" date="2021-02" db="EMBL/GenBank/DDBJ databases">
        <authorList>
            <person name="Nowell W R."/>
        </authorList>
    </citation>
    <scope>NUCLEOTIDE SEQUENCE</scope>
    <source>
        <strain evidence="3">Ploen Becks lab</strain>
    </source>
</reference>
<feature type="domain" description="C2H2-type" evidence="2">
    <location>
        <begin position="35"/>
        <end position="60"/>
    </location>
</feature>
<feature type="domain" description="C2H2-type" evidence="2">
    <location>
        <begin position="102"/>
        <end position="127"/>
    </location>
</feature>
<evidence type="ECO:0000256" key="1">
    <source>
        <dbReference type="SAM" id="MobiDB-lite"/>
    </source>
</evidence>
<name>A0A814QJD9_9BILA</name>
<evidence type="ECO:0000313" key="4">
    <source>
        <dbReference type="Proteomes" id="UP000663879"/>
    </source>
</evidence>
<feature type="region of interest" description="Disordered" evidence="1">
    <location>
        <begin position="164"/>
        <end position="193"/>
    </location>
</feature>
<feature type="domain" description="C2H2-type" evidence="2">
    <location>
        <begin position="70"/>
        <end position="95"/>
    </location>
</feature>
<proteinExistence type="predicted"/>
<organism evidence="3 4">
    <name type="scientific">Brachionus calyciflorus</name>
    <dbReference type="NCBI Taxonomy" id="104777"/>
    <lineage>
        <taxon>Eukaryota</taxon>
        <taxon>Metazoa</taxon>
        <taxon>Spiralia</taxon>
        <taxon>Gnathifera</taxon>
        <taxon>Rotifera</taxon>
        <taxon>Eurotatoria</taxon>
        <taxon>Monogononta</taxon>
        <taxon>Pseudotrocha</taxon>
        <taxon>Ploima</taxon>
        <taxon>Brachionidae</taxon>
        <taxon>Brachionus</taxon>
    </lineage>
</organism>
<evidence type="ECO:0000259" key="2">
    <source>
        <dbReference type="SMART" id="SM00355"/>
    </source>
</evidence>
<protein>
    <recommendedName>
        <fullName evidence="2">C2H2-type domain-containing protein</fullName>
    </recommendedName>
</protein>
<gene>
    <name evidence="3" type="ORF">OXX778_LOCUS22020</name>
</gene>
<comment type="caution">
    <text evidence="3">The sequence shown here is derived from an EMBL/GenBank/DDBJ whole genome shotgun (WGS) entry which is preliminary data.</text>
</comment>
<dbReference type="Proteomes" id="UP000663879">
    <property type="component" value="Unassembled WGS sequence"/>
</dbReference>
<accession>A0A814QJD9</accession>
<sequence>MYKCNFDECSFKSHDIEKLIDHIYLLHSKNSSTKLKCVFTNCKLQYTTFRCYANHLRKKHEKKVESVVFYQCINEKCRRKYIESIQSLIIHYMSHFDNEDTFYCIFKECEYSTKSRSGFSTHLSRYHPIKLAKNIRENFKFVENHFSNEDEFTNNNNFDSVIDSETQSEPNDHNETINNILSPEFYDQEKTEEGSSVEKEIGYFYIKNYLKYKDQKLIP</sequence>
<dbReference type="InterPro" id="IPR013087">
    <property type="entry name" value="Znf_C2H2_type"/>
</dbReference>
<dbReference type="AlphaFoldDB" id="A0A814QJD9"/>
<feature type="non-terminal residue" evidence="3">
    <location>
        <position position="219"/>
    </location>
</feature>
<dbReference type="SMART" id="SM00355">
    <property type="entry name" value="ZnF_C2H2"/>
    <property type="match status" value="4"/>
</dbReference>